<dbReference type="RefSeq" id="WP_166380857.1">
    <property type="nucleotide sequence ID" value="NZ_BAAATT010000030.1"/>
</dbReference>
<dbReference type="Proteomes" id="UP000660339">
    <property type="component" value="Unassembled WGS sequence"/>
</dbReference>
<dbReference type="GO" id="GO:0008233">
    <property type="term" value="F:peptidase activity"/>
    <property type="evidence" value="ECO:0007669"/>
    <property type="project" value="UniProtKB-KW"/>
</dbReference>
<dbReference type="GO" id="GO:0006508">
    <property type="term" value="P:proteolysis"/>
    <property type="evidence" value="ECO:0007669"/>
    <property type="project" value="UniProtKB-KW"/>
</dbReference>
<feature type="transmembrane region" description="Helical" evidence="2">
    <location>
        <begin position="150"/>
        <end position="172"/>
    </location>
</feature>
<organism evidence="4 5">
    <name type="scientific">Catellatospora methionotrophica</name>
    <dbReference type="NCBI Taxonomy" id="121620"/>
    <lineage>
        <taxon>Bacteria</taxon>
        <taxon>Bacillati</taxon>
        <taxon>Actinomycetota</taxon>
        <taxon>Actinomycetes</taxon>
        <taxon>Micromonosporales</taxon>
        <taxon>Micromonosporaceae</taxon>
        <taxon>Catellatospora</taxon>
    </lineage>
</organism>
<dbReference type="InterPro" id="IPR038765">
    <property type="entry name" value="Papain-like_cys_pep_sf"/>
</dbReference>
<keyword evidence="4" id="KW-0378">Hydrolase</keyword>
<feature type="transmembrane region" description="Helical" evidence="2">
    <location>
        <begin position="609"/>
        <end position="634"/>
    </location>
</feature>
<keyword evidence="2" id="KW-0472">Membrane</keyword>
<evidence type="ECO:0000256" key="2">
    <source>
        <dbReference type="SAM" id="Phobius"/>
    </source>
</evidence>
<gene>
    <name evidence="4" type="ORF">Cme02nite_54890</name>
</gene>
<feature type="region of interest" description="Disordered" evidence="1">
    <location>
        <begin position="547"/>
        <end position="595"/>
    </location>
</feature>
<evidence type="ECO:0000256" key="1">
    <source>
        <dbReference type="SAM" id="MobiDB-lite"/>
    </source>
</evidence>
<dbReference type="PANTHER" id="PTHR42736:SF1">
    <property type="entry name" value="PROTEIN-GLUTAMINE GAMMA-GLUTAMYLTRANSFERASE"/>
    <property type="match status" value="1"/>
</dbReference>
<dbReference type="EMBL" id="BONJ01000030">
    <property type="protein sequence ID" value="GIG17157.1"/>
    <property type="molecule type" value="Genomic_DNA"/>
</dbReference>
<dbReference type="SUPFAM" id="SSF54001">
    <property type="entry name" value="Cysteine proteinases"/>
    <property type="match status" value="1"/>
</dbReference>
<feature type="transmembrane region" description="Helical" evidence="2">
    <location>
        <begin position="119"/>
        <end position="138"/>
    </location>
</feature>
<feature type="transmembrane region" description="Helical" evidence="2">
    <location>
        <begin position="61"/>
        <end position="81"/>
    </location>
</feature>
<feature type="compositionally biased region" description="Low complexity" evidence="1">
    <location>
        <begin position="775"/>
        <end position="786"/>
    </location>
</feature>
<dbReference type="AlphaFoldDB" id="A0A8J3LA49"/>
<protein>
    <submittedName>
        <fullName evidence="4">Cysteine protease</fullName>
    </submittedName>
</protein>
<feature type="transmembrane region" description="Helical" evidence="2">
    <location>
        <begin position="7"/>
        <end position="28"/>
    </location>
</feature>
<sequence length="786" mass="82594">MRRHTVTGALVDGGFVAGLGMLAMLGFATTFDGSSYLLVAGIALLIGMLLAYATTALRGPAVTLAAAALLAYFAVGPLLVLPASSWTSIDTHRQLAAGAVLGWKQLLTTVPPVAADSPLLVIPFLLGLATGAAGLGAARRLDSPARPGSLAALARAGAPALVLLTTLAVVVACGTDEPAAKVLDGVVFALGTLLWTSVRLRRQRPAARTTSRRAGRAATATGLLAAAATLAALGAPLLPGAQTPRAVLRDYVVPPFRLSDYPSPLVGFRKYTKDANRLWDQELFTVTGLPPGSSVRIATLDDYDGTVWGATEEASFRLVSSRISPRPAGPVTTVQVSIAAAYAASLDVNAWLPEAGTVSRVEFAGGRAPELAASLHYNRDLSAGIVTVRLRKGDVYTLQTTVADQTLPEDLQPFASPSLTESSQAMLSSKIAAWTKGGTGLGARIRALATYLKDNGAYTDGGPGESRYLPGHSIGRLTAFLQEKAPAGDDEQYASLFALAANHLGIPARVVLGARPDVTGVVRGKDVHAWVELHQADGSWAAVPEAAFMPDPSKRPSKQPPENFENKEAAAVPPPNVQRLPTTSTDTSRVDPFPQAPREETILGRILEILLLVAPWAGPPLLLAGGLIAAIRGVKARRRRRRRLHGLPANRYAGAWQELLDRVRDLGEVNTALRAATAATAATRSEQAAALDASGLLGGVGFRELAARIDEIVYGSAEPTEQEAHAFWADTDEIMRGLMAGLGRTRRWRVALSLRSLRATDRAAARARSRRRTRTVPVAAPAGGIA</sequence>
<keyword evidence="4" id="KW-0645">Protease</keyword>
<name>A0A8J3LA49_9ACTN</name>
<dbReference type="PANTHER" id="PTHR42736">
    <property type="entry name" value="PROTEIN-GLUTAMINE GAMMA-GLUTAMYLTRANSFERASE"/>
    <property type="match status" value="1"/>
</dbReference>
<feature type="transmembrane region" description="Helical" evidence="2">
    <location>
        <begin position="178"/>
        <end position="196"/>
    </location>
</feature>
<dbReference type="InterPro" id="IPR002931">
    <property type="entry name" value="Transglutaminase-like"/>
</dbReference>
<feature type="transmembrane region" description="Helical" evidence="2">
    <location>
        <begin position="217"/>
        <end position="238"/>
    </location>
</feature>
<dbReference type="Gene3D" id="3.10.620.30">
    <property type="match status" value="1"/>
</dbReference>
<comment type="caution">
    <text evidence="4">The sequence shown here is derived from an EMBL/GenBank/DDBJ whole genome shotgun (WGS) entry which is preliminary data.</text>
</comment>
<dbReference type="Pfam" id="PF01841">
    <property type="entry name" value="Transglut_core"/>
    <property type="match status" value="1"/>
</dbReference>
<dbReference type="InterPro" id="IPR052901">
    <property type="entry name" value="Bact_TGase-like"/>
</dbReference>
<evidence type="ECO:0000259" key="3">
    <source>
        <dbReference type="Pfam" id="PF01841"/>
    </source>
</evidence>
<evidence type="ECO:0000313" key="5">
    <source>
        <dbReference type="Proteomes" id="UP000660339"/>
    </source>
</evidence>
<evidence type="ECO:0000313" key="4">
    <source>
        <dbReference type="EMBL" id="GIG17157.1"/>
    </source>
</evidence>
<keyword evidence="2" id="KW-0812">Transmembrane</keyword>
<proteinExistence type="predicted"/>
<reference evidence="4" key="1">
    <citation type="submission" date="2021-01" db="EMBL/GenBank/DDBJ databases">
        <title>Whole genome shotgun sequence of Catellatospora methionotrophica NBRC 14553.</title>
        <authorList>
            <person name="Komaki H."/>
            <person name="Tamura T."/>
        </authorList>
    </citation>
    <scope>NUCLEOTIDE SEQUENCE</scope>
    <source>
        <strain evidence="4">NBRC 14553</strain>
    </source>
</reference>
<feature type="domain" description="Transglutaminase-like" evidence="3">
    <location>
        <begin position="436"/>
        <end position="543"/>
    </location>
</feature>
<feature type="region of interest" description="Disordered" evidence="1">
    <location>
        <begin position="767"/>
        <end position="786"/>
    </location>
</feature>
<accession>A0A8J3LA49</accession>
<feature type="transmembrane region" description="Helical" evidence="2">
    <location>
        <begin position="34"/>
        <end position="54"/>
    </location>
</feature>
<keyword evidence="2" id="KW-1133">Transmembrane helix</keyword>
<keyword evidence="5" id="KW-1185">Reference proteome</keyword>